<feature type="region of interest" description="Disordered" evidence="1">
    <location>
        <begin position="1"/>
        <end position="20"/>
    </location>
</feature>
<comment type="caution">
    <text evidence="2">The sequence shown here is derived from an EMBL/GenBank/DDBJ whole genome shotgun (WGS) entry which is preliminary data.</text>
</comment>
<feature type="compositionally biased region" description="Polar residues" evidence="1">
    <location>
        <begin position="1"/>
        <end position="16"/>
    </location>
</feature>
<evidence type="ECO:0000313" key="3">
    <source>
        <dbReference type="Proteomes" id="UP001378960"/>
    </source>
</evidence>
<sequence>MSVSLSMSPAPQQPAQKNDIVHWSRIPSSDGVPQWTSSSESTKSFVVTPLPTQVLSKWAYDKSPAFKKPEAPSTQTETGLSHENALDALSAGGGDDNGNANTLFGSSAAA</sequence>
<evidence type="ECO:0000256" key="1">
    <source>
        <dbReference type="SAM" id="MobiDB-lite"/>
    </source>
</evidence>
<reference evidence="2 3" key="1">
    <citation type="journal article" date="2023" name="Elife">
        <title>Identification of key yeast species and microbe-microbe interactions impacting larval growth of Drosophila in the wild.</title>
        <authorList>
            <person name="Mure A."/>
            <person name="Sugiura Y."/>
            <person name="Maeda R."/>
            <person name="Honda K."/>
            <person name="Sakurai N."/>
            <person name="Takahashi Y."/>
            <person name="Watada M."/>
            <person name="Katoh T."/>
            <person name="Gotoh A."/>
            <person name="Gotoh Y."/>
            <person name="Taniguchi I."/>
            <person name="Nakamura K."/>
            <person name="Hayashi T."/>
            <person name="Katayama T."/>
            <person name="Uemura T."/>
            <person name="Hattori Y."/>
        </authorList>
    </citation>
    <scope>NUCLEOTIDE SEQUENCE [LARGE SCALE GENOMIC DNA]</scope>
    <source>
        <strain evidence="2 3">PK-24</strain>
    </source>
</reference>
<evidence type="ECO:0000313" key="2">
    <source>
        <dbReference type="EMBL" id="GMM46986.1"/>
    </source>
</evidence>
<protein>
    <submittedName>
        <fullName evidence="2">Uncharacterized protein</fullName>
    </submittedName>
</protein>
<gene>
    <name evidence="2" type="ORF">DAPK24_035610</name>
</gene>
<proteinExistence type="predicted"/>
<organism evidence="2 3">
    <name type="scientific">Pichia kluyveri</name>
    <name type="common">Yeast</name>
    <dbReference type="NCBI Taxonomy" id="36015"/>
    <lineage>
        <taxon>Eukaryota</taxon>
        <taxon>Fungi</taxon>
        <taxon>Dikarya</taxon>
        <taxon>Ascomycota</taxon>
        <taxon>Saccharomycotina</taxon>
        <taxon>Pichiomycetes</taxon>
        <taxon>Pichiales</taxon>
        <taxon>Pichiaceae</taxon>
        <taxon>Pichia</taxon>
    </lineage>
</organism>
<dbReference type="EMBL" id="BTGB01000005">
    <property type="protein sequence ID" value="GMM46986.1"/>
    <property type="molecule type" value="Genomic_DNA"/>
</dbReference>
<dbReference type="AlphaFoldDB" id="A0AAV5R6V3"/>
<feature type="region of interest" description="Disordered" evidence="1">
    <location>
        <begin position="87"/>
        <end position="110"/>
    </location>
</feature>
<name>A0AAV5R6V3_PICKL</name>
<accession>A0AAV5R6V3</accession>
<dbReference type="Proteomes" id="UP001378960">
    <property type="component" value="Unassembled WGS sequence"/>
</dbReference>
<keyword evidence="3" id="KW-1185">Reference proteome</keyword>